<dbReference type="Proteomes" id="UP000299102">
    <property type="component" value="Unassembled WGS sequence"/>
</dbReference>
<evidence type="ECO:0000313" key="1">
    <source>
        <dbReference type="EMBL" id="GBP35207.1"/>
    </source>
</evidence>
<dbReference type="EMBL" id="BGZK01000300">
    <property type="protein sequence ID" value="GBP35207.1"/>
    <property type="molecule type" value="Genomic_DNA"/>
</dbReference>
<sequence length="89" mass="9625">MSVTAYESVMPFSVTADDLVLLPKAHQKTSHIREAVHVNLVRGGSPEFKSADMSSPLLIAPRALAAPSARGRRALRRFISESGLGTCYE</sequence>
<accession>A0A4C1VAA0</accession>
<protein>
    <submittedName>
        <fullName evidence="1">Uncharacterized protein</fullName>
    </submittedName>
</protein>
<gene>
    <name evidence="1" type="ORF">EVAR_18332_1</name>
</gene>
<name>A0A4C1VAA0_EUMVA</name>
<keyword evidence="2" id="KW-1185">Reference proteome</keyword>
<evidence type="ECO:0000313" key="2">
    <source>
        <dbReference type="Proteomes" id="UP000299102"/>
    </source>
</evidence>
<dbReference type="AlphaFoldDB" id="A0A4C1VAA0"/>
<reference evidence="1 2" key="1">
    <citation type="journal article" date="2019" name="Commun. Biol.">
        <title>The bagworm genome reveals a unique fibroin gene that provides high tensile strength.</title>
        <authorList>
            <person name="Kono N."/>
            <person name="Nakamura H."/>
            <person name="Ohtoshi R."/>
            <person name="Tomita M."/>
            <person name="Numata K."/>
            <person name="Arakawa K."/>
        </authorList>
    </citation>
    <scope>NUCLEOTIDE SEQUENCE [LARGE SCALE GENOMIC DNA]</scope>
</reference>
<organism evidence="1 2">
    <name type="scientific">Eumeta variegata</name>
    <name type="common">Bagworm moth</name>
    <name type="synonym">Eumeta japonica</name>
    <dbReference type="NCBI Taxonomy" id="151549"/>
    <lineage>
        <taxon>Eukaryota</taxon>
        <taxon>Metazoa</taxon>
        <taxon>Ecdysozoa</taxon>
        <taxon>Arthropoda</taxon>
        <taxon>Hexapoda</taxon>
        <taxon>Insecta</taxon>
        <taxon>Pterygota</taxon>
        <taxon>Neoptera</taxon>
        <taxon>Endopterygota</taxon>
        <taxon>Lepidoptera</taxon>
        <taxon>Glossata</taxon>
        <taxon>Ditrysia</taxon>
        <taxon>Tineoidea</taxon>
        <taxon>Psychidae</taxon>
        <taxon>Oiketicinae</taxon>
        <taxon>Eumeta</taxon>
    </lineage>
</organism>
<proteinExistence type="predicted"/>
<comment type="caution">
    <text evidence="1">The sequence shown here is derived from an EMBL/GenBank/DDBJ whole genome shotgun (WGS) entry which is preliminary data.</text>
</comment>